<protein>
    <recommendedName>
        <fullName evidence="4">YokE-like PH domain-containing protein</fullName>
    </recommendedName>
</protein>
<name>A0ABD5VXL4_9EURY</name>
<dbReference type="AlphaFoldDB" id="A0ABD5VXL4"/>
<evidence type="ECO:0000313" key="2">
    <source>
        <dbReference type="EMBL" id="MFC7057194.1"/>
    </source>
</evidence>
<evidence type="ECO:0000313" key="3">
    <source>
        <dbReference type="Proteomes" id="UP001596445"/>
    </source>
</evidence>
<evidence type="ECO:0000256" key="1">
    <source>
        <dbReference type="SAM" id="MobiDB-lite"/>
    </source>
</evidence>
<dbReference type="RefSeq" id="WP_382183940.1">
    <property type="nucleotide sequence ID" value="NZ_JBHSZI010000001.1"/>
</dbReference>
<feature type="compositionally biased region" description="Basic and acidic residues" evidence="1">
    <location>
        <begin position="179"/>
        <end position="194"/>
    </location>
</feature>
<gene>
    <name evidence="2" type="ORF">ACFQQG_02150</name>
</gene>
<keyword evidence="3" id="KW-1185">Reference proteome</keyword>
<feature type="region of interest" description="Disordered" evidence="1">
    <location>
        <begin position="407"/>
        <end position="461"/>
    </location>
</feature>
<dbReference type="EMBL" id="JBHSZI010000001">
    <property type="protein sequence ID" value="MFC7057194.1"/>
    <property type="molecule type" value="Genomic_DNA"/>
</dbReference>
<feature type="region of interest" description="Disordered" evidence="1">
    <location>
        <begin position="179"/>
        <end position="202"/>
    </location>
</feature>
<sequence length="461" mass="52167">MGKVIDLTEYEQRPEILTSTSLTGGLLGGGKMLSAAPLETYLDRQESPSYAARNTKAGLEIDREQGNEHIEPDDDLQALALLTDLRLLFVVGQRGGDQTFEIPLDRIVEVKSEFESFRTSTVEIHTIADERWLFRCTEDIEPLAERADELAQLWTHAQRLLDEAEMQVSSAERALEESAIDRAREELGDADEKVRRARNRMSEVGPAASDRVYSRATPLTERVKVLERKLTAAEGARAHNRAQEAWTGESYETATERYERAIGRYEAALSTEGAEPPQDTLERRLRGAVKERELLRVAPLVDADTDRRHAIATDDPEKAATRWMKALDGYRELLTLEWAKESREFVVDKEEIKEQTVEIADRTVESYIRAGQQWVHAADRLALGGHEEQADSVYERATEQLTEAEQIAREVRPSKLDDIQTEQERAETRRSEGPRTSHSGSRLPRRSASPACILTPRTRSY</sequence>
<accession>A0ABD5VXL4</accession>
<proteinExistence type="predicted"/>
<feature type="compositionally biased region" description="Basic and acidic residues" evidence="1">
    <location>
        <begin position="407"/>
        <end position="435"/>
    </location>
</feature>
<comment type="caution">
    <text evidence="2">The sequence shown here is derived from an EMBL/GenBank/DDBJ whole genome shotgun (WGS) entry which is preliminary data.</text>
</comment>
<reference evidence="2 3" key="1">
    <citation type="journal article" date="2019" name="Int. J. Syst. Evol. Microbiol.">
        <title>The Global Catalogue of Microorganisms (GCM) 10K type strain sequencing project: providing services to taxonomists for standard genome sequencing and annotation.</title>
        <authorList>
            <consortium name="The Broad Institute Genomics Platform"/>
            <consortium name="The Broad Institute Genome Sequencing Center for Infectious Disease"/>
            <person name="Wu L."/>
            <person name="Ma J."/>
        </authorList>
    </citation>
    <scope>NUCLEOTIDE SEQUENCE [LARGE SCALE GENOMIC DNA]</scope>
    <source>
        <strain evidence="2 3">JCM 30072</strain>
    </source>
</reference>
<dbReference type="Proteomes" id="UP001596445">
    <property type="component" value="Unassembled WGS sequence"/>
</dbReference>
<evidence type="ECO:0008006" key="4">
    <source>
        <dbReference type="Google" id="ProtNLM"/>
    </source>
</evidence>
<organism evidence="2 3">
    <name type="scientific">Halovenus salina</name>
    <dbReference type="NCBI Taxonomy" id="1510225"/>
    <lineage>
        <taxon>Archaea</taxon>
        <taxon>Methanobacteriati</taxon>
        <taxon>Methanobacteriota</taxon>
        <taxon>Stenosarchaea group</taxon>
        <taxon>Halobacteria</taxon>
        <taxon>Halobacteriales</taxon>
        <taxon>Haloarculaceae</taxon>
        <taxon>Halovenus</taxon>
    </lineage>
</organism>